<keyword evidence="6 21" id="KW-0812">Transmembrane</keyword>
<evidence type="ECO:0000256" key="6">
    <source>
        <dbReference type="ARBA" id="ARBA00022692"/>
    </source>
</evidence>
<accession>A0A7L2F2M6</accession>
<organism evidence="22 23">
    <name type="scientific">Quiscalus mexicanus</name>
    <name type="common">Great-tailed grackle</name>
    <name type="synonym">Cassidix mexicanus</name>
    <dbReference type="NCBI Taxonomy" id="64278"/>
    <lineage>
        <taxon>Eukaryota</taxon>
        <taxon>Metazoa</taxon>
        <taxon>Chordata</taxon>
        <taxon>Craniata</taxon>
        <taxon>Vertebrata</taxon>
        <taxon>Euteleostomi</taxon>
        <taxon>Archelosauria</taxon>
        <taxon>Archosauria</taxon>
        <taxon>Dinosauria</taxon>
        <taxon>Saurischia</taxon>
        <taxon>Theropoda</taxon>
        <taxon>Coelurosauria</taxon>
        <taxon>Aves</taxon>
        <taxon>Neognathae</taxon>
        <taxon>Neoaves</taxon>
        <taxon>Telluraves</taxon>
        <taxon>Australaves</taxon>
        <taxon>Passeriformes</taxon>
        <taxon>Passeroidea</taxon>
        <taxon>Icteridae</taxon>
        <taxon>Quiscalus</taxon>
    </lineage>
</organism>
<feature type="transmembrane region" description="Helical" evidence="21">
    <location>
        <begin position="6"/>
        <end position="27"/>
    </location>
</feature>
<feature type="non-terminal residue" evidence="22">
    <location>
        <position position="1"/>
    </location>
</feature>
<evidence type="ECO:0000256" key="19">
    <source>
        <dbReference type="ARBA" id="ARBA00043128"/>
    </source>
</evidence>
<evidence type="ECO:0000256" key="1">
    <source>
        <dbReference type="ARBA" id="ARBA00004424"/>
    </source>
</evidence>
<dbReference type="EMBL" id="VWYF01010217">
    <property type="protein sequence ID" value="NXQ68598.1"/>
    <property type="molecule type" value="Genomic_DNA"/>
</dbReference>
<evidence type="ECO:0000256" key="2">
    <source>
        <dbReference type="ARBA" id="ARBA00006434"/>
    </source>
</evidence>
<evidence type="ECO:0000256" key="16">
    <source>
        <dbReference type="ARBA" id="ARBA00036206"/>
    </source>
</evidence>
<dbReference type="InterPro" id="IPR018212">
    <property type="entry name" value="Na/solute_symporter_CS"/>
</dbReference>
<evidence type="ECO:0000256" key="17">
    <source>
        <dbReference type="ARBA" id="ARBA00040046"/>
    </source>
</evidence>
<evidence type="ECO:0000256" key="13">
    <source>
        <dbReference type="ARBA" id="ARBA00023180"/>
    </source>
</evidence>
<evidence type="ECO:0000256" key="3">
    <source>
        <dbReference type="ARBA" id="ARBA00022448"/>
    </source>
</evidence>
<name>A0A7L2F2M6_QUIME</name>
<dbReference type="InterPro" id="IPR001734">
    <property type="entry name" value="Na/solute_symporter"/>
</dbReference>
<evidence type="ECO:0000256" key="11">
    <source>
        <dbReference type="ARBA" id="ARBA00023136"/>
    </source>
</evidence>
<evidence type="ECO:0000256" key="14">
    <source>
        <dbReference type="ARBA" id="ARBA00023201"/>
    </source>
</evidence>
<evidence type="ECO:0000256" key="10">
    <source>
        <dbReference type="ARBA" id="ARBA00023065"/>
    </source>
</evidence>
<dbReference type="Pfam" id="PF00474">
    <property type="entry name" value="SSF"/>
    <property type="match status" value="1"/>
</dbReference>
<keyword evidence="3" id="KW-0813">Transport</keyword>
<evidence type="ECO:0000256" key="4">
    <source>
        <dbReference type="ARBA" id="ARBA00022475"/>
    </source>
</evidence>
<keyword evidence="10" id="KW-0406">Ion transport</keyword>
<dbReference type="PROSITE" id="PS50283">
    <property type="entry name" value="NA_SOLUT_SYMP_3"/>
    <property type="match status" value="1"/>
</dbReference>
<evidence type="ECO:0000256" key="8">
    <source>
        <dbReference type="ARBA" id="ARBA00022989"/>
    </source>
</evidence>
<evidence type="ECO:0000256" key="21">
    <source>
        <dbReference type="SAM" id="Phobius"/>
    </source>
</evidence>
<dbReference type="Gene3D" id="1.20.1730.10">
    <property type="entry name" value="Sodium/glucose cotransporter"/>
    <property type="match status" value="1"/>
</dbReference>
<evidence type="ECO:0000256" key="15">
    <source>
        <dbReference type="ARBA" id="ARBA00036179"/>
    </source>
</evidence>
<dbReference type="PROSITE" id="PS00456">
    <property type="entry name" value="NA_SOLUT_SYMP_1"/>
    <property type="match status" value="1"/>
</dbReference>
<evidence type="ECO:0000256" key="12">
    <source>
        <dbReference type="ARBA" id="ARBA00023157"/>
    </source>
</evidence>
<keyword evidence="7" id="KW-0769">Symport</keyword>
<keyword evidence="8 21" id="KW-1133">Transmembrane helix</keyword>
<feature type="transmembrane region" description="Helical" evidence="21">
    <location>
        <begin position="65"/>
        <end position="89"/>
    </location>
</feature>
<keyword evidence="5" id="KW-0762">Sugar transport</keyword>
<dbReference type="AlphaFoldDB" id="A0A7L2F2M6"/>
<feature type="non-terminal residue" evidence="22">
    <location>
        <position position="120"/>
    </location>
</feature>
<proteinExistence type="inferred from homology"/>
<comment type="similarity">
    <text evidence="2 20">Belongs to the sodium:solute symporter (SSF) (TC 2.A.21) family.</text>
</comment>
<dbReference type="GO" id="GO:0016324">
    <property type="term" value="C:apical plasma membrane"/>
    <property type="evidence" value="ECO:0007669"/>
    <property type="project" value="UniProtKB-SubCell"/>
</dbReference>
<comment type="caution">
    <text evidence="22">The sequence shown here is derived from an EMBL/GenBank/DDBJ whole genome shotgun (WGS) entry which is preliminary data.</text>
</comment>
<evidence type="ECO:0000256" key="5">
    <source>
        <dbReference type="ARBA" id="ARBA00022597"/>
    </source>
</evidence>
<keyword evidence="11 21" id="KW-0472">Membrane</keyword>
<gene>
    <name evidence="22" type="primary">Slc5a1_0</name>
    <name evidence="22" type="ORF">QUIMEX_R06134</name>
</gene>
<evidence type="ECO:0000256" key="7">
    <source>
        <dbReference type="ARBA" id="ARBA00022847"/>
    </source>
</evidence>
<dbReference type="PANTHER" id="PTHR11819:SF151">
    <property type="entry name" value="SODIUM_GLUCOSE COTRANSPORTER 1"/>
    <property type="match status" value="1"/>
</dbReference>
<dbReference type="Proteomes" id="UP000552319">
    <property type="component" value="Unassembled WGS sequence"/>
</dbReference>
<dbReference type="GO" id="GO:0005412">
    <property type="term" value="F:D-glucose:sodium symporter activity"/>
    <property type="evidence" value="ECO:0007669"/>
    <property type="project" value="TreeGrafter"/>
</dbReference>
<reference evidence="22 23" key="1">
    <citation type="submission" date="2019-09" db="EMBL/GenBank/DDBJ databases">
        <title>Bird 10,000 Genomes (B10K) Project - Family phase.</title>
        <authorList>
            <person name="Zhang G."/>
        </authorList>
    </citation>
    <scope>NUCLEOTIDE SEQUENCE [LARGE SCALE GENOMIC DNA]</scope>
    <source>
        <strain evidence="22">B10K-DU-001-31</strain>
        <tissue evidence="22">Muscle</tissue>
    </source>
</reference>
<keyword evidence="14" id="KW-0739">Sodium transport</keyword>
<comment type="catalytic activity">
    <reaction evidence="15">
        <text>D-glucose(out) + 2 Na(+)(out) = D-glucose(in) + 2 Na(+)(in)</text>
        <dbReference type="Rhea" id="RHEA:70495"/>
        <dbReference type="ChEBI" id="CHEBI:4167"/>
        <dbReference type="ChEBI" id="CHEBI:29101"/>
    </reaction>
    <physiologicalReaction direction="left-to-right" evidence="15">
        <dbReference type="Rhea" id="RHEA:70496"/>
    </physiologicalReaction>
</comment>
<keyword evidence="13" id="KW-0325">Glycoprotein</keyword>
<keyword evidence="9" id="KW-0915">Sodium</keyword>
<keyword evidence="12" id="KW-1015">Disulfide bond</keyword>
<feature type="transmembrane region" description="Helical" evidence="21">
    <location>
        <begin position="39"/>
        <end position="59"/>
    </location>
</feature>
<evidence type="ECO:0000256" key="20">
    <source>
        <dbReference type="RuleBase" id="RU362091"/>
    </source>
</evidence>
<evidence type="ECO:0000313" key="23">
    <source>
        <dbReference type="Proteomes" id="UP000552319"/>
    </source>
</evidence>
<evidence type="ECO:0000313" key="22">
    <source>
        <dbReference type="EMBL" id="NXQ68598.1"/>
    </source>
</evidence>
<dbReference type="InterPro" id="IPR038377">
    <property type="entry name" value="Na/Glc_symporter_sf"/>
</dbReference>
<feature type="transmembrane region" description="Helical" evidence="21">
    <location>
        <begin position="96"/>
        <end position="118"/>
    </location>
</feature>
<protein>
    <recommendedName>
        <fullName evidence="17">Sodium/glucose cotransporter 1</fullName>
    </recommendedName>
    <alternativeName>
        <fullName evidence="19">High affinity sodium-glucose cotransporter</fullName>
    </alternativeName>
    <alternativeName>
        <fullName evidence="18">Solute carrier family 5 member 1</fullName>
    </alternativeName>
</protein>
<comment type="catalytic activity">
    <reaction evidence="16">
        <text>D-galactose(out) + 2 Na(+)(out) = D-galactose(in) + 2 Na(+)(in)</text>
        <dbReference type="Rhea" id="RHEA:70499"/>
        <dbReference type="ChEBI" id="CHEBI:4139"/>
        <dbReference type="ChEBI" id="CHEBI:29101"/>
    </reaction>
    <physiologicalReaction direction="left-to-right" evidence="16">
        <dbReference type="Rhea" id="RHEA:70500"/>
    </physiologicalReaction>
</comment>
<comment type="subcellular location">
    <subcellularLocation>
        <location evidence="1">Apical cell membrane</location>
        <topology evidence="1">Multi-pass membrane protein</topology>
    </subcellularLocation>
</comment>
<keyword evidence="4" id="KW-1003">Cell membrane</keyword>
<evidence type="ECO:0000256" key="18">
    <source>
        <dbReference type="ARBA" id="ARBA00042803"/>
    </source>
</evidence>
<sequence length="120" mass="12899">ALIFVVILGWIFVPIYIKAGGLLLHLLSSRKHQCGGKFALYYACVTPGALIMGFFTVSADIFSGAVFIQLAIGLNLYLAIIILLSITALYTITGGLAAVIYTDTLQTFIMVLGSFILMGF</sequence>
<keyword evidence="23" id="KW-1185">Reference proteome</keyword>
<dbReference type="PANTHER" id="PTHR11819">
    <property type="entry name" value="SOLUTE CARRIER FAMILY 5"/>
    <property type="match status" value="1"/>
</dbReference>
<evidence type="ECO:0000256" key="9">
    <source>
        <dbReference type="ARBA" id="ARBA00023053"/>
    </source>
</evidence>